<evidence type="ECO:0000313" key="2">
    <source>
        <dbReference type="Proteomes" id="UP000032180"/>
    </source>
</evidence>
<dbReference type="Proteomes" id="UP000032180">
    <property type="component" value="Chromosome 1"/>
</dbReference>
<accession>A0A0D9V252</accession>
<proteinExistence type="predicted"/>
<sequence length="64" mass="7522">MERGVAKEIREERRGEQEYAEEKMLLLLRAVSRRHNLSLSTAAQTIEPVFRKIPHVLFRTDTTI</sequence>
<dbReference type="EnsemblPlants" id="LPERR01G17250.1">
    <property type="protein sequence ID" value="LPERR01G17250.1"/>
    <property type="gene ID" value="LPERR01G17250"/>
</dbReference>
<protein>
    <submittedName>
        <fullName evidence="1">Uncharacterized protein</fullName>
    </submittedName>
</protein>
<dbReference type="AlphaFoldDB" id="A0A0D9V252"/>
<evidence type="ECO:0000313" key="1">
    <source>
        <dbReference type="EnsemblPlants" id="LPERR01G17250.1"/>
    </source>
</evidence>
<keyword evidence="2" id="KW-1185">Reference proteome</keyword>
<dbReference type="HOGENOM" id="CLU_2870814_0_0_1"/>
<reference evidence="2" key="2">
    <citation type="submission" date="2013-12" db="EMBL/GenBank/DDBJ databases">
        <authorList>
            <person name="Yu Y."/>
            <person name="Lee S."/>
            <person name="de Baynast K."/>
            <person name="Wissotski M."/>
            <person name="Liu L."/>
            <person name="Talag J."/>
            <person name="Goicoechea J."/>
            <person name="Angelova A."/>
            <person name="Jetty R."/>
            <person name="Kudrna D."/>
            <person name="Golser W."/>
            <person name="Rivera L."/>
            <person name="Zhang J."/>
            <person name="Wing R."/>
        </authorList>
    </citation>
    <scope>NUCLEOTIDE SEQUENCE</scope>
</reference>
<organism evidence="1 2">
    <name type="scientific">Leersia perrieri</name>
    <dbReference type="NCBI Taxonomy" id="77586"/>
    <lineage>
        <taxon>Eukaryota</taxon>
        <taxon>Viridiplantae</taxon>
        <taxon>Streptophyta</taxon>
        <taxon>Embryophyta</taxon>
        <taxon>Tracheophyta</taxon>
        <taxon>Spermatophyta</taxon>
        <taxon>Magnoliopsida</taxon>
        <taxon>Liliopsida</taxon>
        <taxon>Poales</taxon>
        <taxon>Poaceae</taxon>
        <taxon>BOP clade</taxon>
        <taxon>Oryzoideae</taxon>
        <taxon>Oryzeae</taxon>
        <taxon>Oryzinae</taxon>
        <taxon>Leersia</taxon>
    </lineage>
</organism>
<name>A0A0D9V252_9ORYZ</name>
<dbReference type="Gramene" id="LPERR01G17250.1">
    <property type="protein sequence ID" value="LPERR01G17250.1"/>
    <property type="gene ID" value="LPERR01G17250"/>
</dbReference>
<reference evidence="1 2" key="1">
    <citation type="submission" date="2012-08" db="EMBL/GenBank/DDBJ databases">
        <title>Oryza genome evolution.</title>
        <authorList>
            <person name="Wing R.A."/>
        </authorList>
    </citation>
    <scope>NUCLEOTIDE SEQUENCE</scope>
</reference>
<reference evidence="1" key="3">
    <citation type="submission" date="2015-04" db="UniProtKB">
        <authorList>
            <consortium name="EnsemblPlants"/>
        </authorList>
    </citation>
    <scope>IDENTIFICATION</scope>
</reference>